<keyword evidence="1 2" id="KW-0378">Hydrolase</keyword>
<gene>
    <name evidence="2" type="primary">aguA</name>
    <name evidence="3" type="ORF">SAMN02745941_03912</name>
</gene>
<dbReference type="PANTHER" id="PTHR31377">
    <property type="entry name" value="AGMATINE DEIMINASE-RELATED"/>
    <property type="match status" value="1"/>
</dbReference>
<proteinExistence type="inferred from homology"/>
<dbReference type="GO" id="GO:0004668">
    <property type="term" value="F:protein-arginine deiminase activity"/>
    <property type="evidence" value="ECO:0007669"/>
    <property type="project" value="InterPro"/>
</dbReference>
<dbReference type="Proteomes" id="UP000184241">
    <property type="component" value="Unassembled WGS sequence"/>
</dbReference>
<feature type="active site" description="Amidino-cysteine intermediate" evidence="2">
    <location>
        <position position="354"/>
    </location>
</feature>
<dbReference type="InterPro" id="IPR007466">
    <property type="entry name" value="Peptidyl-Arg-deiminase_porph"/>
</dbReference>
<dbReference type="EMBL" id="FQXU01000015">
    <property type="protein sequence ID" value="SHI50647.1"/>
    <property type="molecule type" value="Genomic_DNA"/>
</dbReference>
<dbReference type="AlphaFoldDB" id="A0A1M6BPK6"/>
<evidence type="ECO:0000313" key="4">
    <source>
        <dbReference type="Proteomes" id="UP000184241"/>
    </source>
</evidence>
<accession>A0A1M6BPK6</accession>
<protein>
    <recommendedName>
        <fullName evidence="2">Putative agmatine deiminase</fullName>
        <ecNumber evidence="2">3.5.3.12</ecNumber>
    </recommendedName>
    <alternativeName>
        <fullName evidence="2">Agmatine iminohydrolase</fullName>
    </alternativeName>
</protein>
<dbReference type="PANTHER" id="PTHR31377:SF0">
    <property type="entry name" value="AGMATINE DEIMINASE-RELATED"/>
    <property type="match status" value="1"/>
</dbReference>
<dbReference type="GO" id="GO:0047632">
    <property type="term" value="F:agmatine deiminase activity"/>
    <property type="evidence" value="ECO:0007669"/>
    <property type="project" value="UniProtKB-UniRule"/>
</dbReference>
<dbReference type="InterPro" id="IPR017754">
    <property type="entry name" value="Agmatine_deiminase"/>
</dbReference>
<comment type="catalytic activity">
    <reaction evidence="2">
        <text>agmatine + H2O = N-carbamoylputrescine + NH4(+)</text>
        <dbReference type="Rhea" id="RHEA:18037"/>
        <dbReference type="ChEBI" id="CHEBI:15377"/>
        <dbReference type="ChEBI" id="CHEBI:28938"/>
        <dbReference type="ChEBI" id="CHEBI:58145"/>
        <dbReference type="ChEBI" id="CHEBI:58318"/>
        <dbReference type="EC" id="3.5.3.12"/>
    </reaction>
</comment>
<sequence length="361" mass="41636">MLNSTPKNDGFWMPGEFEEQEKCYMLWPERGDIWHHNAENAQRTFAEVANAIGRFQEIVVGVSKEYYDKAITLLDKNVQVVKMSHDDSWARDVGPTFVKNDKDEVRGVDWKFNAWGGLAGGLYSSWDNDDKVAKEILEFSRKERYRTENFILEGGSIHVDGEGTLLTTKQCLLNKNRNPDLTQRQIENYLIEYLNVEKIIWLEEGLFNDETDGHIDNICCFARPGEVILSWTDDEKSPNYKICRDAYEVLTKEKDAKGRSLVVHKLILPQPIYFTNEEKEGLVHLEGTREIELDDPLPASYVNFLICNKAIIMPVFNDEKDELAIKTLEKIFPEREIVPVYSREIILGGGNIHCITQQQPK</sequence>
<dbReference type="GO" id="GO:0009446">
    <property type="term" value="P:putrescine biosynthetic process"/>
    <property type="evidence" value="ECO:0007669"/>
    <property type="project" value="InterPro"/>
</dbReference>
<dbReference type="Gene3D" id="3.75.10.10">
    <property type="entry name" value="L-arginine/glycine Amidinotransferase, Chain A"/>
    <property type="match status" value="1"/>
</dbReference>
<dbReference type="NCBIfam" id="NF010070">
    <property type="entry name" value="PRK13551.1"/>
    <property type="match status" value="1"/>
</dbReference>
<evidence type="ECO:0000256" key="2">
    <source>
        <dbReference type="HAMAP-Rule" id="MF_01841"/>
    </source>
</evidence>
<evidence type="ECO:0000313" key="3">
    <source>
        <dbReference type="EMBL" id="SHI50647.1"/>
    </source>
</evidence>
<dbReference type="EC" id="3.5.3.12" evidence="2"/>
<name>A0A1M6BPK6_9CLOT</name>
<dbReference type="HAMAP" id="MF_01841">
    <property type="entry name" value="Agmatine_deimin"/>
    <property type="match status" value="1"/>
</dbReference>
<organism evidence="3 4">
    <name type="scientific">Clostridium intestinale DSM 6191</name>
    <dbReference type="NCBI Taxonomy" id="1121320"/>
    <lineage>
        <taxon>Bacteria</taxon>
        <taxon>Bacillati</taxon>
        <taxon>Bacillota</taxon>
        <taxon>Clostridia</taxon>
        <taxon>Eubacteriales</taxon>
        <taxon>Clostridiaceae</taxon>
        <taxon>Clostridium</taxon>
    </lineage>
</organism>
<dbReference type="RefSeq" id="WP_021803253.1">
    <property type="nucleotide sequence ID" value="NZ_FQXU01000015.1"/>
</dbReference>
<dbReference type="NCBIfam" id="TIGR03380">
    <property type="entry name" value="agmatine_aguA"/>
    <property type="match status" value="1"/>
</dbReference>
<comment type="similarity">
    <text evidence="2">Belongs to the agmatine deiminase family.</text>
</comment>
<reference evidence="3 4" key="1">
    <citation type="submission" date="2016-11" db="EMBL/GenBank/DDBJ databases">
        <authorList>
            <person name="Jaros S."/>
            <person name="Januszkiewicz K."/>
            <person name="Wedrychowicz H."/>
        </authorList>
    </citation>
    <scope>NUCLEOTIDE SEQUENCE [LARGE SCALE GENOMIC DNA]</scope>
    <source>
        <strain evidence="3 4">DSM 6191</strain>
    </source>
</reference>
<dbReference type="Pfam" id="PF04371">
    <property type="entry name" value="PAD_porph"/>
    <property type="match status" value="1"/>
</dbReference>
<dbReference type="SUPFAM" id="SSF55909">
    <property type="entry name" value="Pentein"/>
    <property type="match status" value="1"/>
</dbReference>
<evidence type="ECO:0000256" key="1">
    <source>
        <dbReference type="ARBA" id="ARBA00022801"/>
    </source>
</evidence>